<dbReference type="Proteomes" id="UP000219565">
    <property type="component" value="Unassembled WGS sequence"/>
</dbReference>
<dbReference type="AlphaFoldDB" id="A0A285L591"/>
<gene>
    <name evidence="3" type="ORF">SAMN04244553_1838</name>
</gene>
<organism evidence="3 4">
    <name type="scientific">Nocardia amikacinitolerans</name>
    <dbReference type="NCBI Taxonomy" id="756689"/>
    <lineage>
        <taxon>Bacteria</taxon>
        <taxon>Bacillati</taxon>
        <taxon>Actinomycetota</taxon>
        <taxon>Actinomycetes</taxon>
        <taxon>Mycobacteriales</taxon>
        <taxon>Nocardiaceae</taxon>
        <taxon>Nocardia</taxon>
    </lineage>
</organism>
<keyword evidence="2" id="KW-0732">Signal</keyword>
<keyword evidence="1" id="KW-1133">Transmembrane helix</keyword>
<feature type="transmembrane region" description="Helical" evidence="1">
    <location>
        <begin position="61"/>
        <end position="80"/>
    </location>
</feature>
<feature type="chain" id="PRO_5039434019" evidence="2">
    <location>
        <begin position="29"/>
        <end position="81"/>
    </location>
</feature>
<name>A0A285L591_9NOCA</name>
<evidence type="ECO:0000256" key="1">
    <source>
        <dbReference type="SAM" id="Phobius"/>
    </source>
</evidence>
<dbReference type="OrthoDB" id="9944518at2"/>
<feature type="signal peptide" evidence="2">
    <location>
        <begin position="1"/>
        <end position="28"/>
    </location>
</feature>
<reference evidence="4" key="1">
    <citation type="submission" date="2017-09" db="EMBL/GenBank/DDBJ databases">
        <authorList>
            <person name="Varghese N."/>
            <person name="Submissions S."/>
        </authorList>
    </citation>
    <scope>NUCLEOTIDE SEQUENCE [LARGE SCALE GENOMIC DNA]</scope>
    <source>
        <strain evidence="4">DSM 45537</strain>
    </source>
</reference>
<keyword evidence="4" id="KW-1185">Reference proteome</keyword>
<protein>
    <submittedName>
        <fullName evidence="3">Uncharacterized protein</fullName>
    </submittedName>
</protein>
<evidence type="ECO:0000313" key="3">
    <source>
        <dbReference type="EMBL" id="SNY80110.1"/>
    </source>
</evidence>
<proteinExistence type="predicted"/>
<accession>A0A285L591</accession>
<evidence type="ECO:0000313" key="4">
    <source>
        <dbReference type="Proteomes" id="UP000219565"/>
    </source>
</evidence>
<dbReference type="RefSeq" id="WP_143861373.1">
    <property type="nucleotide sequence ID" value="NZ_JAMTCU010000001.1"/>
</dbReference>
<dbReference type="EMBL" id="OBEG01000001">
    <property type="protein sequence ID" value="SNY80110.1"/>
    <property type="molecule type" value="Genomic_DNA"/>
</dbReference>
<keyword evidence="1" id="KW-0812">Transmembrane</keyword>
<sequence length="81" mass="8485">MKSTKMRAAVAAVAIAPMIALGSGVATSAPAVEPPVPVQVAPASDQVPAEVEPALLWWNPFLWWVCFVPPIFPFGTGICLV</sequence>
<keyword evidence="1" id="KW-0472">Membrane</keyword>
<evidence type="ECO:0000256" key="2">
    <source>
        <dbReference type="SAM" id="SignalP"/>
    </source>
</evidence>